<name>A0A0V0H2W0_SOLCH</name>
<evidence type="ECO:0000313" key="1">
    <source>
        <dbReference type="EMBL" id="JAP14664.1"/>
    </source>
</evidence>
<sequence length="88" mass="10291">MVFVSHFDGGMLLHLGFLEKILLQYIRLNEVYIETLNVRSRRYQTFFCENHYAEVVVDMKLVIQQHTHCNPTSGVRGGWCVCSLTPTW</sequence>
<proteinExistence type="predicted"/>
<organism evidence="1">
    <name type="scientific">Solanum chacoense</name>
    <name type="common">Chaco potato</name>
    <dbReference type="NCBI Taxonomy" id="4108"/>
    <lineage>
        <taxon>Eukaryota</taxon>
        <taxon>Viridiplantae</taxon>
        <taxon>Streptophyta</taxon>
        <taxon>Embryophyta</taxon>
        <taxon>Tracheophyta</taxon>
        <taxon>Spermatophyta</taxon>
        <taxon>Magnoliopsida</taxon>
        <taxon>eudicotyledons</taxon>
        <taxon>Gunneridae</taxon>
        <taxon>Pentapetalae</taxon>
        <taxon>asterids</taxon>
        <taxon>lamiids</taxon>
        <taxon>Solanales</taxon>
        <taxon>Solanaceae</taxon>
        <taxon>Solanoideae</taxon>
        <taxon>Solaneae</taxon>
        <taxon>Solanum</taxon>
    </lineage>
</organism>
<dbReference type="AlphaFoldDB" id="A0A0V0H2W0"/>
<accession>A0A0V0H2W0</accession>
<dbReference type="EMBL" id="GEDG01026252">
    <property type="protein sequence ID" value="JAP14664.1"/>
    <property type="molecule type" value="Transcribed_RNA"/>
</dbReference>
<protein>
    <submittedName>
        <fullName evidence="1">Putative ovule protein</fullName>
    </submittedName>
</protein>
<reference evidence="1" key="1">
    <citation type="submission" date="2015-12" db="EMBL/GenBank/DDBJ databases">
        <title>Gene expression during late stages of embryo sac development: a critical building block for successful pollen-pistil interactions.</title>
        <authorList>
            <person name="Liu Y."/>
            <person name="Joly V."/>
            <person name="Sabar M."/>
            <person name="Matton D.P."/>
        </authorList>
    </citation>
    <scope>NUCLEOTIDE SEQUENCE</scope>
</reference>